<keyword evidence="3" id="KW-1185">Reference proteome</keyword>
<name>A0A2N3I4R5_9BACT</name>
<comment type="caution">
    <text evidence="2">The sequence shown here is derived from an EMBL/GenBank/DDBJ whole genome shotgun (WGS) entry which is preliminary data.</text>
</comment>
<dbReference type="OrthoDB" id="981249at2"/>
<reference evidence="2 3" key="1">
    <citation type="submission" date="2017-06" db="EMBL/GenBank/DDBJ databases">
        <title>Raineya orbicola gen. nov., sp. nov. a slightly thermophilic bacterium of the phylum Bacteroidetes and the description of Raineyaceae fam. nov.</title>
        <authorList>
            <person name="Albuquerque L."/>
            <person name="Polonia A.R.M."/>
            <person name="Barroso C."/>
            <person name="Froufe H.J.C."/>
            <person name="Lage O."/>
            <person name="Lobo-Da-Cunha A."/>
            <person name="Egas C."/>
            <person name="Da Costa M.S."/>
        </authorList>
    </citation>
    <scope>NUCLEOTIDE SEQUENCE [LARGE SCALE GENOMIC DNA]</scope>
    <source>
        <strain evidence="2 3">SPSPC-11</strain>
    </source>
</reference>
<accession>A0A2N3I4R5</accession>
<dbReference type="AlphaFoldDB" id="A0A2N3I4R5"/>
<proteinExistence type="predicted"/>
<feature type="transmembrane region" description="Helical" evidence="1">
    <location>
        <begin position="44"/>
        <end position="64"/>
    </location>
</feature>
<keyword evidence="1" id="KW-1133">Transmembrane helix</keyword>
<keyword evidence="1" id="KW-0472">Membrane</keyword>
<dbReference type="EMBL" id="NKXO01000061">
    <property type="protein sequence ID" value="PKQ65299.1"/>
    <property type="molecule type" value="Genomic_DNA"/>
</dbReference>
<evidence type="ECO:0000313" key="2">
    <source>
        <dbReference type="EMBL" id="PKQ65299.1"/>
    </source>
</evidence>
<dbReference type="RefSeq" id="WP_101359823.1">
    <property type="nucleotide sequence ID" value="NZ_NKXO01000061.1"/>
</dbReference>
<keyword evidence="1" id="KW-0812">Transmembrane</keyword>
<evidence type="ECO:0000313" key="3">
    <source>
        <dbReference type="Proteomes" id="UP000233387"/>
    </source>
</evidence>
<dbReference type="InterPro" id="IPR045755">
    <property type="entry name" value="FtsL-like"/>
</dbReference>
<evidence type="ECO:0000256" key="1">
    <source>
        <dbReference type="SAM" id="Phobius"/>
    </source>
</evidence>
<organism evidence="2 3">
    <name type="scientific">Raineya orbicola</name>
    <dbReference type="NCBI Taxonomy" id="2016530"/>
    <lineage>
        <taxon>Bacteria</taxon>
        <taxon>Pseudomonadati</taxon>
        <taxon>Bacteroidota</taxon>
        <taxon>Cytophagia</taxon>
        <taxon>Cytophagales</taxon>
        <taxon>Raineyaceae</taxon>
        <taxon>Raineya</taxon>
    </lineage>
</organism>
<dbReference type="Proteomes" id="UP000233387">
    <property type="component" value="Unassembled WGS sequence"/>
</dbReference>
<protein>
    <recommendedName>
        <fullName evidence="4">Cell division protein FtsL</fullName>
    </recommendedName>
</protein>
<evidence type="ECO:0008006" key="4">
    <source>
        <dbReference type="Google" id="ProtNLM"/>
    </source>
</evidence>
<sequence length="126" mass="15054">MFFPENRYQDSVPKRPEAKRSIFSWIDSWANFTFILPRRKPTSYLPYVLFLTFLGILYISNAHLARKIQRETMNLEKEVTNLRTDYTHTQAKYMNSIKYSEVEKKAKQIGLQRVEKVPYQIVVSKE</sequence>
<dbReference type="Pfam" id="PF19579">
    <property type="entry name" value="FtsL_2"/>
    <property type="match status" value="1"/>
</dbReference>
<gene>
    <name evidence="2" type="ORF">Rain11_2565</name>
</gene>